<keyword evidence="2" id="KW-0472">Membrane</keyword>
<keyword evidence="2" id="KW-0812">Transmembrane</keyword>
<evidence type="ECO:0000256" key="2">
    <source>
        <dbReference type="SAM" id="Phobius"/>
    </source>
</evidence>
<name>A0A538T7J6_UNCEI</name>
<evidence type="ECO:0000256" key="1">
    <source>
        <dbReference type="SAM" id="MobiDB-lite"/>
    </source>
</evidence>
<evidence type="ECO:0000313" key="3">
    <source>
        <dbReference type="EMBL" id="TMQ49321.1"/>
    </source>
</evidence>
<feature type="compositionally biased region" description="Basic and acidic residues" evidence="1">
    <location>
        <begin position="120"/>
        <end position="145"/>
    </location>
</feature>
<evidence type="ECO:0000313" key="4">
    <source>
        <dbReference type="EMBL" id="TMQ59602.1"/>
    </source>
</evidence>
<accession>A0A538T7J6</accession>
<protein>
    <recommendedName>
        <fullName evidence="7">Prepilin-type N-terminal cleavage/methylation domain-containing protein</fullName>
    </recommendedName>
</protein>
<feature type="compositionally biased region" description="Basic and acidic residues" evidence="1">
    <location>
        <begin position="90"/>
        <end position="113"/>
    </location>
</feature>
<evidence type="ECO:0000313" key="5">
    <source>
        <dbReference type="Proteomes" id="UP000316292"/>
    </source>
</evidence>
<reference evidence="5 6" key="1">
    <citation type="journal article" date="2019" name="Nat. Microbiol.">
        <title>Mediterranean grassland soil C-N compound turnover is dependent on rainfall and depth, and is mediated by genomically divergent microorganisms.</title>
        <authorList>
            <person name="Diamond S."/>
            <person name="Andeer P.F."/>
            <person name="Li Z."/>
            <person name="Crits-Christoph A."/>
            <person name="Burstein D."/>
            <person name="Anantharaman K."/>
            <person name="Lane K.R."/>
            <person name="Thomas B.C."/>
            <person name="Pan C."/>
            <person name="Northen T.R."/>
            <person name="Banfield J.F."/>
        </authorList>
    </citation>
    <scope>NUCLEOTIDE SEQUENCE [LARGE SCALE GENOMIC DNA]</scope>
    <source>
        <strain evidence="3">WS_1</strain>
        <strain evidence="4">WS_5</strain>
    </source>
</reference>
<dbReference type="EMBL" id="VBOR01000058">
    <property type="protein sequence ID" value="TMQ49321.1"/>
    <property type="molecule type" value="Genomic_DNA"/>
</dbReference>
<dbReference type="Proteomes" id="UP000316292">
    <property type="component" value="Unassembled WGS sequence"/>
</dbReference>
<feature type="transmembrane region" description="Helical" evidence="2">
    <location>
        <begin position="209"/>
        <end position="231"/>
    </location>
</feature>
<keyword evidence="2" id="KW-1133">Transmembrane helix</keyword>
<feature type="compositionally biased region" description="Basic and acidic residues" evidence="1">
    <location>
        <begin position="21"/>
        <end position="59"/>
    </location>
</feature>
<dbReference type="InterPro" id="IPR012902">
    <property type="entry name" value="N_methyl_site"/>
</dbReference>
<dbReference type="Pfam" id="PF07963">
    <property type="entry name" value="N_methyl"/>
    <property type="match status" value="1"/>
</dbReference>
<gene>
    <name evidence="3" type="ORF">E6K71_05175</name>
    <name evidence="4" type="ORF">E6K75_03950</name>
</gene>
<dbReference type="Proteomes" id="UP000320913">
    <property type="component" value="Unassembled WGS sequence"/>
</dbReference>
<feature type="region of interest" description="Disordered" evidence="1">
    <location>
        <begin position="1"/>
        <end position="202"/>
    </location>
</feature>
<organism evidence="4 6">
    <name type="scientific">Eiseniibacteriota bacterium</name>
    <dbReference type="NCBI Taxonomy" id="2212470"/>
    <lineage>
        <taxon>Bacteria</taxon>
        <taxon>Candidatus Eiseniibacteriota</taxon>
    </lineage>
</organism>
<feature type="compositionally biased region" description="Basic residues" evidence="1">
    <location>
        <begin position="146"/>
        <end position="155"/>
    </location>
</feature>
<evidence type="ECO:0000313" key="6">
    <source>
        <dbReference type="Proteomes" id="UP000320913"/>
    </source>
</evidence>
<sequence>MPPAPGRSRASGRAPSPGRAAGERARVHADRADRDHDPSRHPELARLSQDDRDGRDQARHRGAPPGRGSPLRAESRDQQARHPRHPLRRRAGEIHRVRSHYGDADHRSRRPGEDDGGGLHAEDRVQGRADPVRHVRNDAGRELRLLRRPARHRGRGSQLHGEGHPDLPGPVRHGLRGAPDRNGDHPMSPRPSRQGSATSPPLDHQGFTLIEMVLIIVIAAVAILPLSMLFANTSIRSGDARNATTAAQLAQARMEELTADKNSPARGFSYLVTGNYPAETPVAAFSGYNRSVSIAVDSTYDGVTFRTVSVTVSCPNIPPVTLTTWFTSY</sequence>
<dbReference type="EMBL" id="VBOV01000098">
    <property type="protein sequence ID" value="TMQ59602.1"/>
    <property type="molecule type" value="Genomic_DNA"/>
</dbReference>
<dbReference type="AlphaFoldDB" id="A0A538T7J6"/>
<proteinExistence type="predicted"/>
<comment type="caution">
    <text evidence="4">The sequence shown here is derived from an EMBL/GenBank/DDBJ whole genome shotgun (WGS) entry which is preliminary data.</text>
</comment>
<evidence type="ECO:0008006" key="7">
    <source>
        <dbReference type="Google" id="ProtNLM"/>
    </source>
</evidence>